<protein>
    <recommendedName>
        <fullName evidence="3">Alcohol dehydrogenase</fullName>
    </recommendedName>
</protein>
<dbReference type="Gene3D" id="3.90.180.10">
    <property type="entry name" value="Medium-chain alcohol dehydrogenases, catalytic domain"/>
    <property type="match status" value="1"/>
</dbReference>
<accession>A0A6P1MC18</accession>
<reference evidence="1 2" key="1">
    <citation type="submission" date="2020-01" db="EMBL/GenBank/DDBJ databases">
        <title>Ponticoccus aerotolerans gen. nov., sp. nov., an anaerobic bacterium and proposal of Ponticoccusceae fam. nov., Ponticoccusles ord. nov. and Ponticoccuse classis nov. in the phylum Kiritimatiellaeota.</title>
        <authorList>
            <person name="Zhou L.Y."/>
            <person name="Du Z.J."/>
        </authorList>
    </citation>
    <scope>NUCLEOTIDE SEQUENCE [LARGE SCALE GENOMIC DNA]</scope>
    <source>
        <strain evidence="1 2">S-5007</strain>
    </source>
</reference>
<sequence length="105" mass="11122">MKNPIIVFAKKQTAELQCRDIPKPGSGELLVKNHKSLISIGTETTAFIGDYPAGSTWEKDFPYPFDAGYATVGEVIEVGEGVDSSWIGTGRNDGSALPLCLCSGG</sequence>
<dbReference type="KEGG" id="taer:GT409_14790"/>
<dbReference type="SUPFAM" id="SSF50129">
    <property type="entry name" value="GroES-like"/>
    <property type="match status" value="1"/>
</dbReference>
<dbReference type="Proteomes" id="UP000464954">
    <property type="component" value="Chromosome"/>
</dbReference>
<name>A0A6P1MC18_9BACT</name>
<evidence type="ECO:0000313" key="1">
    <source>
        <dbReference type="EMBL" id="QHI70653.1"/>
    </source>
</evidence>
<dbReference type="AlphaFoldDB" id="A0A6P1MC18"/>
<evidence type="ECO:0008006" key="3">
    <source>
        <dbReference type="Google" id="ProtNLM"/>
    </source>
</evidence>
<organism evidence="1 2">
    <name type="scientific">Tichowtungia aerotolerans</name>
    <dbReference type="NCBI Taxonomy" id="2697043"/>
    <lineage>
        <taxon>Bacteria</taxon>
        <taxon>Pseudomonadati</taxon>
        <taxon>Kiritimatiellota</taxon>
        <taxon>Tichowtungiia</taxon>
        <taxon>Tichowtungiales</taxon>
        <taxon>Tichowtungiaceae</taxon>
        <taxon>Tichowtungia</taxon>
    </lineage>
</organism>
<dbReference type="EMBL" id="CP047593">
    <property type="protein sequence ID" value="QHI70653.1"/>
    <property type="molecule type" value="Genomic_DNA"/>
</dbReference>
<evidence type="ECO:0000313" key="2">
    <source>
        <dbReference type="Proteomes" id="UP000464954"/>
    </source>
</evidence>
<dbReference type="InterPro" id="IPR011032">
    <property type="entry name" value="GroES-like_sf"/>
</dbReference>
<keyword evidence="2" id="KW-1185">Reference proteome</keyword>
<gene>
    <name evidence="1" type="ORF">GT409_14790</name>
</gene>
<dbReference type="RefSeq" id="WP_160629826.1">
    <property type="nucleotide sequence ID" value="NZ_CP047593.1"/>
</dbReference>
<proteinExistence type="predicted"/>